<organism evidence="1">
    <name type="scientific">Anguilla anguilla</name>
    <name type="common">European freshwater eel</name>
    <name type="synonym">Muraena anguilla</name>
    <dbReference type="NCBI Taxonomy" id="7936"/>
    <lineage>
        <taxon>Eukaryota</taxon>
        <taxon>Metazoa</taxon>
        <taxon>Chordata</taxon>
        <taxon>Craniata</taxon>
        <taxon>Vertebrata</taxon>
        <taxon>Euteleostomi</taxon>
        <taxon>Actinopterygii</taxon>
        <taxon>Neopterygii</taxon>
        <taxon>Teleostei</taxon>
        <taxon>Anguilliformes</taxon>
        <taxon>Anguillidae</taxon>
        <taxon>Anguilla</taxon>
    </lineage>
</organism>
<proteinExistence type="predicted"/>
<name>A0A0E9Q605_ANGAN</name>
<dbReference type="EMBL" id="GBXM01096832">
    <property type="protein sequence ID" value="JAH11745.1"/>
    <property type="molecule type" value="Transcribed_RNA"/>
</dbReference>
<dbReference type="AlphaFoldDB" id="A0A0E9Q605"/>
<evidence type="ECO:0000313" key="1">
    <source>
        <dbReference type="EMBL" id="JAH11745.1"/>
    </source>
</evidence>
<sequence length="40" mass="4743">MKRFFWQPDQESLYDCICLTLHRDECRGLNATHLAGSSHY</sequence>
<accession>A0A0E9Q605</accession>
<reference evidence="1" key="2">
    <citation type="journal article" date="2015" name="Fish Shellfish Immunol.">
        <title>Early steps in the European eel (Anguilla anguilla)-Vibrio vulnificus interaction in the gills: Role of the RtxA13 toxin.</title>
        <authorList>
            <person name="Callol A."/>
            <person name="Pajuelo D."/>
            <person name="Ebbesson L."/>
            <person name="Teles M."/>
            <person name="MacKenzie S."/>
            <person name="Amaro C."/>
        </authorList>
    </citation>
    <scope>NUCLEOTIDE SEQUENCE</scope>
</reference>
<reference evidence="1" key="1">
    <citation type="submission" date="2014-11" db="EMBL/GenBank/DDBJ databases">
        <authorList>
            <person name="Amaro Gonzalez C."/>
        </authorList>
    </citation>
    <scope>NUCLEOTIDE SEQUENCE</scope>
</reference>
<protein>
    <submittedName>
        <fullName evidence="1">Uncharacterized protein</fullName>
    </submittedName>
</protein>